<dbReference type="InterPro" id="IPR000683">
    <property type="entry name" value="Gfo/Idh/MocA-like_OxRdtase_N"/>
</dbReference>
<name>A0A1G9DB69_9EURY</name>
<dbReference type="EMBL" id="FNFE01000005">
    <property type="protein sequence ID" value="SDK61146.1"/>
    <property type="molecule type" value="Genomic_DNA"/>
</dbReference>
<keyword evidence="5" id="KW-1185">Reference proteome</keyword>
<evidence type="ECO:0000259" key="2">
    <source>
        <dbReference type="Pfam" id="PF01408"/>
    </source>
</evidence>
<dbReference type="Pfam" id="PF22725">
    <property type="entry name" value="GFO_IDH_MocA_C3"/>
    <property type="match status" value="1"/>
</dbReference>
<dbReference type="PANTHER" id="PTHR43377">
    <property type="entry name" value="BILIVERDIN REDUCTASE A"/>
    <property type="match status" value="1"/>
</dbReference>
<dbReference type="GO" id="GO:0000166">
    <property type="term" value="F:nucleotide binding"/>
    <property type="evidence" value="ECO:0007669"/>
    <property type="project" value="InterPro"/>
</dbReference>
<evidence type="ECO:0000313" key="5">
    <source>
        <dbReference type="Proteomes" id="UP000198882"/>
    </source>
</evidence>
<evidence type="ECO:0000256" key="1">
    <source>
        <dbReference type="SAM" id="MobiDB-lite"/>
    </source>
</evidence>
<dbReference type="SUPFAM" id="SSF55347">
    <property type="entry name" value="Glyceraldehyde-3-phosphate dehydrogenase-like, C-terminal domain"/>
    <property type="match status" value="1"/>
</dbReference>
<reference evidence="5" key="1">
    <citation type="submission" date="2016-10" db="EMBL/GenBank/DDBJ databases">
        <authorList>
            <person name="Varghese N."/>
            <person name="Submissions S."/>
        </authorList>
    </citation>
    <scope>NUCLEOTIDE SEQUENCE [LARGE SCALE GENOMIC DNA]</scope>
    <source>
        <strain evidence="5">B4,CECT 8067,JCM 17497</strain>
    </source>
</reference>
<feature type="region of interest" description="Disordered" evidence="1">
    <location>
        <begin position="329"/>
        <end position="348"/>
    </location>
</feature>
<dbReference type="InterPro" id="IPR055170">
    <property type="entry name" value="GFO_IDH_MocA-like_dom"/>
</dbReference>
<dbReference type="AlphaFoldDB" id="A0A1G9DB69"/>
<dbReference type="OrthoDB" id="25239at2157"/>
<gene>
    <name evidence="4" type="ORF">SAMN04515672_3504</name>
</gene>
<dbReference type="InterPro" id="IPR051450">
    <property type="entry name" value="Gfo/Idh/MocA_Oxidoreductases"/>
</dbReference>
<dbReference type="Gene3D" id="3.30.360.10">
    <property type="entry name" value="Dihydrodipicolinate Reductase, domain 2"/>
    <property type="match status" value="1"/>
</dbReference>
<sequence length="348" mass="38209">MKPTNTTIGIIGLGNIGCLHAERFVTLGADVAGMDSNDDARRRFVEDFAAPVFDDHHELFTVVDAVVIAVPNTYHERYAIAALEAGLDVFLEKPMADTWLNARRIADVAATADGVCMIGFHNRYRPVVERFKQLQVAGRFGDLTHVQANYVRQNGVPEHGGWFTRGDISGGGALIDIGVHAIDLALYLLDFPRVEDVVGTTRRGPDRAFEVEDAASAFVRCADGATISLEVAWRTNGSDNRAFVIDGTDGSAELTPGDERLELFDSGRRTAIDIDRIDPYEQQARAFLDAVERDVDPRRNTVEEALAVQRVIDDIYQSSALEHVNSPLFSTAEPGLSASPPRRELESR</sequence>
<dbReference type="Gene3D" id="3.40.50.720">
    <property type="entry name" value="NAD(P)-binding Rossmann-like Domain"/>
    <property type="match status" value="1"/>
</dbReference>
<dbReference type="SUPFAM" id="SSF51735">
    <property type="entry name" value="NAD(P)-binding Rossmann-fold domains"/>
    <property type="match status" value="1"/>
</dbReference>
<organism evidence="4 5">
    <name type="scientific">Natronorubrum texcoconense</name>
    <dbReference type="NCBI Taxonomy" id="1095776"/>
    <lineage>
        <taxon>Archaea</taxon>
        <taxon>Methanobacteriati</taxon>
        <taxon>Methanobacteriota</taxon>
        <taxon>Stenosarchaea group</taxon>
        <taxon>Halobacteria</taxon>
        <taxon>Halobacteriales</taxon>
        <taxon>Natrialbaceae</taxon>
        <taxon>Natronorubrum</taxon>
    </lineage>
</organism>
<dbReference type="PANTHER" id="PTHR43377:SF1">
    <property type="entry name" value="BILIVERDIN REDUCTASE A"/>
    <property type="match status" value="1"/>
</dbReference>
<proteinExistence type="predicted"/>
<dbReference type="Proteomes" id="UP000198882">
    <property type="component" value="Unassembled WGS sequence"/>
</dbReference>
<evidence type="ECO:0000259" key="3">
    <source>
        <dbReference type="Pfam" id="PF22725"/>
    </source>
</evidence>
<feature type="domain" description="GFO/IDH/MocA-like oxidoreductase" evidence="3">
    <location>
        <begin position="130"/>
        <end position="253"/>
    </location>
</feature>
<protein>
    <submittedName>
        <fullName evidence="4">Predicted dehydrogenase</fullName>
    </submittedName>
</protein>
<evidence type="ECO:0000313" key="4">
    <source>
        <dbReference type="EMBL" id="SDK61146.1"/>
    </source>
</evidence>
<dbReference type="STRING" id="1095776.SAMN04515672_3504"/>
<dbReference type="InterPro" id="IPR036291">
    <property type="entry name" value="NAD(P)-bd_dom_sf"/>
</dbReference>
<feature type="domain" description="Gfo/Idh/MocA-like oxidoreductase N-terminal" evidence="2">
    <location>
        <begin position="8"/>
        <end position="120"/>
    </location>
</feature>
<accession>A0A1G9DB69</accession>
<dbReference type="Pfam" id="PF01408">
    <property type="entry name" value="GFO_IDH_MocA"/>
    <property type="match status" value="1"/>
</dbReference>